<gene>
    <name evidence="1" type="ordered locus">ACMV_P1_02560</name>
</gene>
<geneLocation type="plasmid" evidence="1 2">
    <name>pACMV1</name>
</geneLocation>
<protein>
    <submittedName>
        <fullName evidence="1">Uncharacterized protein</fullName>
    </submittedName>
</protein>
<dbReference type="Proteomes" id="UP000007100">
    <property type="component" value="Plasmid pACMV1"/>
</dbReference>
<evidence type="ECO:0000313" key="1">
    <source>
        <dbReference type="EMBL" id="BAJ83052.1"/>
    </source>
</evidence>
<dbReference type="EMBL" id="AP012036">
    <property type="protein sequence ID" value="BAJ83052.1"/>
    <property type="molecule type" value="Genomic_DNA"/>
</dbReference>
<proteinExistence type="predicted"/>
<dbReference type="KEGG" id="amv:ACMV_P1_02560"/>
<sequence>MQQVFGVWPEIIAHGRITAATGIAIIGVVPTLIAPERWLNAGVPAIKRPVYCLPVERFRNGLTGPQ</sequence>
<accession>F0J7I5</accession>
<keyword evidence="2" id="KW-1185">Reference proteome</keyword>
<organism evidence="1 2">
    <name type="scientific">Acidiphilium multivorum (strain DSM 11245 / JCM 8867 / NBRC 100883 / AIU 301)</name>
    <dbReference type="NCBI Taxonomy" id="926570"/>
    <lineage>
        <taxon>Bacteria</taxon>
        <taxon>Pseudomonadati</taxon>
        <taxon>Pseudomonadota</taxon>
        <taxon>Alphaproteobacteria</taxon>
        <taxon>Acetobacterales</taxon>
        <taxon>Acidocellaceae</taxon>
        <taxon>Acidiphilium</taxon>
    </lineage>
</organism>
<name>F0J7I5_ACIMA</name>
<reference evidence="1 2" key="1">
    <citation type="submission" date="2010-12" db="EMBL/GenBank/DDBJ databases">
        <title>Whole genome sequence of Acidiphilium multivorum AIU301.</title>
        <authorList>
            <person name="Narita-Yamada S."/>
            <person name="Nakamura S."/>
            <person name="Ito N."/>
            <person name="Takarada H."/>
            <person name="Katano Y."/>
            <person name="Nakazawa H."/>
            <person name="Hosoyama A."/>
            <person name="Yamada R."/>
            <person name="Fujita N."/>
        </authorList>
    </citation>
    <scope>NUCLEOTIDE SEQUENCE [LARGE SCALE GENOMIC DNA]</scope>
    <source>
        <strain evidence="2">DSM 11245 / JCM 8867 / AIU301</strain>
        <plasmid evidence="1 2">pACMV1</plasmid>
    </source>
</reference>
<dbReference type="AlphaFoldDB" id="F0J7I5"/>
<keyword evidence="1" id="KW-0614">Plasmid</keyword>
<dbReference type="HOGENOM" id="CLU_2821289_0_0_5"/>
<evidence type="ECO:0000313" key="2">
    <source>
        <dbReference type="Proteomes" id="UP000007100"/>
    </source>
</evidence>